<dbReference type="SUPFAM" id="SSF48403">
    <property type="entry name" value="Ankyrin repeat"/>
    <property type="match status" value="1"/>
</dbReference>
<dbReference type="InterPro" id="IPR036770">
    <property type="entry name" value="Ankyrin_rpt-contain_sf"/>
</dbReference>
<dbReference type="PROSITE" id="PS50297">
    <property type="entry name" value="ANK_REP_REGION"/>
    <property type="match status" value="2"/>
</dbReference>
<feature type="compositionally biased region" description="Basic residues" evidence="3">
    <location>
        <begin position="100"/>
        <end position="117"/>
    </location>
</feature>
<geneLocation type="mitochondrion" evidence="4"/>
<dbReference type="Pfam" id="PF12796">
    <property type="entry name" value="Ank_2"/>
    <property type="match status" value="1"/>
</dbReference>
<reference evidence="4 5" key="1">
    <citation type="submission" date="2018-03" db="EMBL/GenBank/DDBJ databases">
        <authorList>
            <person name="Fogelqvist J."/>
        </authorList>
    </citation>
    <scope>NUCLEOTIDE SEQUENCE [LARGE SCALE GENOMIC DNA]</scope>
</reference>
<accession>A0A3P3YFX9</accession>
<dbReference type="EMBL" id="OVEO01000011">
    <property type="protein sequence ID" value="SPQ99029.1"/>
    <property type="molecule type" value="Genomic_DNA"/>
</dbReference>
<keyword evidence="2" id="KW-0040">ANK repeat</keyword>
<protein>
    <submittedName>
        <fullName evidence="4">Uncharacterized protein</fullName>
    </submittedName>
</protein>
<feature type="repeat" description="ANK" evidence="2">
    <location>
        <begin position="874"/>
        <end position="906"/>
    </location>
</feature>
<evidence type="ECO:0000256" key="2">
    <source>
        <dbReference type="PROSITE-ProRule" id="PRU00023"/>
    </source>
</evidence>
<organism evidence="4 5">
    <name type="scientific">Plasmodiophora brassicae</name>
    <name type="common">Clubroot disease agent</name>
    <dbReference type="NCBI Taxonomy" id="37360"/>
    <lineage>
        <taxon>Eukaryota</taxon>
        <taxon>Sar</taxon>
        <taxon>Rhizaria</taxon>
        <taxon>Endomyxa</taxon>
        <taxon>Phytomyxea</taxon>
        <taxon>Plasmodiophorida</taxon>
        <taxon>Plasmodiophoridae</taxon>
        <taxon>Plasmodiophora</taxon>
    </lineage>
</organism>
<feature type="repeat" description="ANK" evidence="2">
    <location>
        <begin position="841"/>
        <end position="873"/>
    </location>
</feature>
<dbReference type="Proteomes" id="UP000290189">
    <property type="component" value="Unassembled WGS sequence"/>
</dbReference>
<feature type="region of interest" description="Disordered" evidence="3">
    <location>
        <begin position="79"/>
        <end position="177"/>
    </location>
</feature>
<proteinExistence type="predicted"/>
<feature type="compositionally biased region" description="Basic and acidic residues" evidence="3">
    <location>
        <begin position="126"/>
        <end position="137"/>
    </location>
</feature>
<keyword evidence="4" id="KW-0496">Mitochondrion</keyword>
<keyword evidence="1" id="KW-0446">Lipid-binding</keyword>
<evidence type="ECO:0000256" key="1">
    <source>
        <dbReference type="ARBA" id="ARBA00023121"/>
    </source>
</evidence>
<dbReference type="PANTHER" id="PTHR24119">
    <property type="entry name" value="ACYL-COA-BINDING DOMAIN-CONTAINING PROTEIN 6"/>
    <property type="match status" value="1"/>
</dbReference>
<feature type="compositionally biased region" description="Basic and acidic residues" evidence="3">
    <location>
        <begin position="232"/>
        <end position="246"/>
    </location>
</feature>
<evidence type="ECO:0000256" key="3">
    <source>
        <dbReference type="SAM" id="MobiDB-lite"/>
    </source>
</evidence>
<dbReference type="Gene3D" id="1.25.40.20">
    <property type="entry name" value="Ankyrin repeat-containing domain"/>
    <property type="match status" value="1"/>
</dbReference>
<evidence type="ECO:0000313" key="5">
    <source>
        <dbReference type="Proteomes" id="UP000290189"/>
    </source>
</evidence>
<dbReference type="AlphaFoldDB" id="A0A3P3YFX9"/>
<name>A0A3P3YFX9_PLABS</name>
<feature type="compositionally biased region" description="Low complexity" evidence="3">
    <location>
        <begin position="765"/>
        <end position="777"/>
    </location>
</feature>
<sequence>MSGGDDDAPVYDYGDDVNRFLADKGMTLDDLTKRHKRNVAAADPGLAASIASGDPAAYATPVAKRPEAWVRDKPSVDVDWSNVLDRDPTLDVTTTTTATTKKKKKSVAKKATKKLGVAKRATTPSRQRERQPPKASDKSSTQKQAAKAMSKAEKRALAAISGPATRPADMKFLPKKTEDDEVLEILQGVLGGQLGDNIVRQAVQTSPFFSTDPATAAKLRAITKEPSGGTRESVDSRARSADDPPEMKVGVVGAADGAGDAAQHTSQSLNAKLETLVRKINARADLQPQLARSNATVAAAPTADVAAAATAQVTRPRNRAPVSTEDIVIRAAEAGVNGMSYVQTEAVLPASDTPEPLLSDYLVEAFAHPTTLVVPVASYSRTMHRPIAEPYGLDQATGPAYREDPPSTISYGGPAPPLESRKVRPITDTSPQIQDPINHVIKTPWEDVLADKRTVAAPCKRTTVLQKDFVPSDVDLGLDDVETINPATVALPTGAEAIADVTGEAASKADDDGAGKFDVDNEKQMKNSVDVPEIEAEPINQDAIDKVDEPPKGLVQELTAAIVTQLKAEGILAGGGGGGGAAQVASNPGAAAFSQQMMEMLMAQQQQMMMANAADGGGGLAAPMTMMAPMQPGGDGADNRINLGERGKPTPITSLGSALLTARVAGMSYDNQAPLRGIKTATMNPYRPVVAEPAKANVWQARQRPTIGAVKGLMDRQQGGDPTSLAGSGDATVIGAEGKTRPAHGGGSADDRSHIVGAAQSMGNSAAGAAPAAPASGAGDGDFDLGKDDEGAAAKAHISDEEPALTAEQQKDLFTKCLNNRAQAVEELFSMGVPVDTADDYGNTCLHVACQGGSKRMVKACLRWGADINQQNKQGQTPLHYCLAYKYDDLASYLISKGADDTVVNNFGLTCYEGLKPEDTQDEK</sequence>
<dbReference type="InterPro" id="IPR002110">
    <property type="entry name" value="Ankyrin_rpt"/>
</dbReference>
<dbReference type="SMART" id="SM00248">
    <property type="entry name" value="ANK"/>
    <property type="match status" value="2"/>
</dbReference>
<feature type="region of interest" description="Disordered" evidence="3">
    <location>
        <begin position="713"/>
        <end position="784"/>
    </location>
</feature>
<gene>
    <name evidence="4" type="ORF">PLBR_LOCUS6244</name>
</gene>
<dbReference type="PANTHER" id="PTHR24119:SF0">
    <property type="entry name" value="ACYL-COA-BINDING DOMAIN-CONTAINING PROTEIN 6"/>
    <property type="match status" value="1"/>
</dbReference>
<feature type="region of interest" description="Disordered" evidence="3">
    <location>
        <begin position="224"/>
        <end position="246"/>
    </location>
</feature>
<evidence type="ECO:0000313" key="4">
    <source>
        <dbReference type="EMBL" id="SPQ99029.1"/>
    </source>
</evidence>
<dbReference type="PROSITE" id="PS50088">
    <property type="entry name" value="ANK_REPEAT"/>
    <property type="match status" value="2"/>
</dbReference>
<dbReference type="GO" id="GO:0000062">
    <property type="term" value="F:fatty-acyl-CoA binding"/>
    <property type="evidence" value="ECO:0007669"/>
    <property type="project" value="TreeGrafter"/>
</dbReference>